<dbReference type="SUPFAM" id="SSF54826">
    <property type="entry name" value="Enolase N-terminal domain-like"/>
    <property type="match status" value="1"/>
</dbReference>
<dbReference type="Gene3D" id="3.30.390.10">
    <property type="entry name" value="Enolase-like, N-terminal domain"/>
    <property type="match status" value="1"/>
</dbReference>
<dbReference type="EMBL" id="CP025430">
    <property type="protein sequence ID" value="AUH66001.1"/>
    <property type="molecule type" value="Genomic_DNA"/>
</dbReference>
<dbReference type="SUPFAM" id="SSF51604">
    <property type="entry name" value="Enolase C-terminal domain-like"/>
    <property type="match status" value="1"/>
</dbReference>
<evidence type="ECO:0000313" key="5">
    <source>
        <dbReference type="EMBL" id="AUH66001.1"/>
    </source>
</evidence>
<dbReference type="SMART" id="SM00922">
    <property type="entry name" value="MR_MLE"/>
    <property type="match status" value="1"/>
</dbReference>
<comment type="pathway">
    <text evidence="2">Carbohydrate acid metabolism; D-glucarate degradation; 2,5-dioxopentanoate from D-glucarate: step 1/2.</text>
</comment>
<dbReference type="InterPro" id="IPR029017">
    <property type="entry name" value="Enolase-like_N"/>
</dbReference>
<evidence type="ECO:0000256" key="3">
    <source>
        <dbReference type="ARBA" id="ARBA00011973"/>
    </source>
</evidence>
<dbReference type="PROSITE" id="PS00908">
    <property type="entry name" value="MR_MLE_1"/>
    <property type="match status" value="1"/>
</dbReference>
<evidence type="ECO:0000313" key="6">
    <source>
        <dbReference type="Proteomes" id="UP000234530"/>
    </source>
</evidence>
<dbReference type="InterPro" id="IPR013342">
    <property type="entry name" value="Mandelate_racemase_C"/>
</dbReference>
<keyword evidence="5" id="KW-0413">Isomerase</keyword>
<comment type="catalytic activity">
    <reaction evidence="1">
        <text>D-glucarate = 5-dehydro-4-deoxy-D-glucarate + H2O</text>
        <dbReference type="Rhea" id="RHEA:14573"/>
        <dbReference type="ChEBI" id="CHEBI:15377"/>
        <dbReference type="ChEBI" id="CHEBI:30612"/>
        <dbReference type="ChEBI" id="CHEBI:42819"/>
        <dbReference type="EC" id="4.2.1.40"/>
    </reaction>
</comment>
<dbReference type="InterPro" id="IPR036849">
    <property type="entry name" value="Enolase-like_C_sf"/>
</dbReference>
<evidence type="ECO:0000256" key="2">
    <source>
        <dbReference type="ARBA" id="ARBA00005183"/>
    </source>
</evidence>
<dbReference type="KEGG" id="pzh:CX676_19070"/>
<protein>
    <recommendedName>
        <fullName evidence="3">glucarate dehydratase</fullName>
        <ecNumber evidence="3">4.2.1.40</ecNumber>
    </recommendedName>
</protein>
<dbReference type="InterPro" id="IPR034593">
    <property type="entry name" value="DgoD-like"/>
</dbReference>
<dbReference type="CDD" id="cd03316">
    <property type="entry name" value="MR_like"/>
    <property type="match status" value="1"/>
</dbReference>
<dbReference type="Gene3D" id="3.20.20.120">
    <property type="entry name" value="Enolase-like C-terminal domain"/>
    <property type="match status" value="1"/>
</dbReference>
<dbReference type="RefSeq" id="WP_101753980.1">
    <property type="nucleotide sequence ID" value="NZ_CP025430.1"/>
</dbReference>
<evidence type="ECO:0000259" key="4">
    <source>
        <dbReference type="SMART" id="SM00922"/>
    </source>
</evidence>
<accession>A0A2H5F374</accession>
<sequence>MKITNIRVTHVNLPLDAPFWWTGGLYPGASKSIIEVETDEGLVGLGEAPWWHFGEVVEREIAPALIGADPIDLADCESRCVPPWQITANTGENAVSVAFGAVELALWDIRGKALGLPLYQLLGGAVRKRIAFSEYFSFRPAQNGAGGEMTPEAIRDYCLRMRDDHGSTIFEGKLIQGDPQLEIRTVAMLREALGPSAQIRLDSNMQYSLTSARWLLRELEPFNIRNYEDPVATFEEMAELRRHSIIPFSTHIPDLRRACALGAPDYFVCNFAALGGIGRTLKFIAACEAMGKGFWCYSNDLGIMTAAYLHVSAATPHITEASQSLFRWQIGDVIENGPFRQVDDTVAVPEGPGLGVTLDRDALRYWAEHFQTHGPMGHFNDPASPGRYRRLPLH</sequence>
<organism evidence="5 6">
    <name type="scientific">Paracoccus zhejiangensis</name>
    <dbReference type="NCBI Taxonomy" id="1077935"/>
    <lineage>
        <taxon>Bacteria</taxon>
        <taxon>Pseudomonadati</taxon>
        <taxon>Pseudomonadota</taxon>
        <taxon>Alphaproteobacteria</taxon>
        <taxon>Rhodobacterales</taxon>
        <taxon>Paracoccaceae</taxon>
        <taxon>Paracoccus</taxon>
    </lineage>
</organism>
<dbReference type="OrthoDB" id="9802699at2"/>
<gene>
    <name evidence="5" type="ORF">CX676_19070</name>
</gene>
<dbReference type="InterPro" id="IPR018110">
    <property type="entry name" value="Mandel_Rmase/mucon_lact_enz_CS"/>
</dbReference>
<proteinExistence type="predicted"/>
<dbReference type="Pfam" id="PF13378">
    <property type="entry name" value="MR_MLE_C"/>
    <property type="match status" value="1"/>
</dbReference>
<keyword evidence="6" id="KW-1185">Reference proteome</keyword>
<dbReference type="Pfam" id="PF02746">
    <property type="entry name" value="MR_MLE_N"/>
    <property type="match status" value="1"/>
</dbReference>
<dbReference type="EC" id="4.2.1.40" evidence="3"/>
<dbReference type="AlphaFoldDB" id="A0A2H5F374"/>
<name>A0A2H5F374_9RHOB</name>
<dbReference type="InterPro" id="IPR029065">
    <property type="entry name" value="Enolase_C-like"/>
</dbReference>
<dbReference type="PANTHER" id="PTHR48080:SF4">
    <property type="entry name" value="GLUCARATE DEHYDRATASE"/>
    <property type="match status" value="1"/>
</dbReference>
<dbReference type="Proteomes" id="UP000234530">
    <property type="component" value="Chromosome"/>
</dbReference>
<dbReference type="PANTHER" id="PTHR48080">
    <property type="entry name" value="D-GALACTONATE DEHYDRATASE-RELATED"/>
    <property type="match status" value="1"/>
</dbReference>
<dbReference type="InterPro" id="IPR013341">
    <property type="entry name" value="Mandelate_racemase_N_dom"/>
</dbReference>
<reference evidence="5 6" key="1">
    <citation type="journal article" date="2013" name="Antonie Van Leeuwenhoek">
        <title>Paracoccus zhejiangensis sp. nov., isolated from activated sludge in wastewater-treatment system.</title>
        <authorList>
            <person name="Wu Z.G."/>
            <person name="Zhang D.F."/>
            <person name="Liu Y.L."/>
            <person name="Wang F."/>
            <person name="Jiang X."/>
            <person name="Li C."/>
            <person name="Li S.P."/>
            <person name="Hong Q."/>
            <person name="Li W.J."/>
        </authorList>
    </citation>
    <scope>NUCLEOTIDE SEQUENCE [LARGE SCALE GENOMIC DNA]</scope>
    <source>
        <strain evidence="5 6">J6</strain>
    </source>
</reference>
<feature type="domain" description="Mandelate racemase/muconate lactonizing enzyme C-terminal" evidence="4">
    <location>
        <begin position="151"/>
        <end position="247"/>
    </location>
</feature>
<evidence type="ECO:0000256" key="1">
    <source>
        <dbReference type="ARBA" id="ARBA00001426"/>
    </source>
</evidence>
<dbReference type="GO" id="GO:0016853">
    <property type="term" value="F:isomerase activity"/>
    <property type="evidence" value="ECO:0007669"/>
    <property type="project" value="UniProtKB-KW"/>
</dbReference>
<dbReference type="GO" id="GO:0000287">
    <property type="term" value="F:magnesium ion binding"/>
    <property type="evidence" value="ECO:0007669"/>
    <property type="project" value="UniProtKB-ARBA"/>
</dbReference>
<dbReference type="GO" id="GO:0009063">
    <property type="term" value="P:amino acid catabolic process"/>
    <property type="evidence" value="ECO:0007669"/>
    <property type="project" value="InterPro"/>
</dbReference>
<dbReference type="GO" id="GO:0008872">
    <property type="term" value="F:glucarate dehydratase activity"/>
    <property type="evidence" value="ECO:0007669"/>
    <property type="project" value="UniProtKB-EC"/>
</dbReference>